<comment type="caution">
    <text evidence="1">The sequence shown here is derived from an EMBL/GenBank/DDBJ whole genome shotgun (WGS) entry which is preliminary data.</text>
</comment>
<name>A0A9Q3BHK0_9BASI</name>
<dbReference type="EMBL" id="AVOT02001016">
    <property type="protein sequence ID" value="MBW0465348.1"/>
    <property type="molecule type" value="Genomic_DNA"/>
</dbReference>
<dbReference type="AlphaFoldDB" id="A0A9Q3BHK0"/>
<sequence>MNTSTLVIYARRQTENMGRDMENIVELRLTEEFSRKHPVFPVSLVNPYFQTGEDRFPSRNKTYTPQDIVEVEDSHGPVKKSIKATKIRLNSKDQRQYLVIFKDQTADNDEWLPEEAISDGSLHLRIFRASRRSEQSHHDEPFLEKGYVSLCLKTRTQATGKYDKPMVEQNTTKKWN</sequence>
<reference evidence="1" key="1">
    <citation type="submission" date="2021-03" db="EMBL/GenBank/DDBJ databases">
        <title>Draft genome sequence of rust myrtle Austropuccinia psidii MF-1, a brazilian biotype.</title>
        <authorList>
            <person name="Quecine M.C."/>
            <person name="Pachon D.M.R."/>
            <person name="Bonatelli M.L."/>
            <person name="Correr F.H."/>
            <person name="Franceschini L.M."/>
            <person name="Leite T.F."/>
            <person name="Margarido G.R.A."/>
            <person name="Almeida C.A."/>
            <person name="Ferrarezi J.A."/>
            <person name="Labate C.A."/>
        </authorList>
    </citation>
    <scope>NUCLEOTIDE SEQUENCE</scope>
    <source>
        <strain evidence="1">MF-1</strain>
    </source>
</reference>
<dbReference type="InterPro" id="IPR016197">
    <property type="entry name" value="Chromo-like_dom_sf"/>
</dbReference>
<evidence type="ECO:0000313" key="1">
    <source>
        <dbReference type="EMBL" id="MBW0465348.1"/>
    </source>
</evidence>
<dbReference type="SUPFAM" id="SSF54160">
    <property type="entry name" value="Chromo domain-like"/>
    <property type="match status" value="1"/>
</dbReference>
<proteinExistence type="predicted"/>
<gene>
    <name evidence="1" type="ORF">O181_005063</name>
</gene>
<accession>A0A9Q3BHK0</accession>
<evidence type="ECO:0000313" key="2">
    <source>
        <dbReference type="Proteomes" id="UP000765509"/>
    </source>
</evidence>
<evidence type="ECO:0008006" key="3">
    <source>
        <dbReference type="Google" id="ProtNLM"/>
    </source>
</evidence>
<dbReference type="Proteomes" id="UP000765509">
    <property type="component" value="Unassembled WGS sequence"/>
</dbReference>
<organism evidence="1 2">
    <name type="scientific">Austropuccinia psidii MF-1</name>
    <dbReference type="NCBI Taxonomy" id="1389203"/>
    <lineage>
        <taxon>Eukaryota</taxon>
        <taxon>Fungi</taxon>
        <taxon>Dikarya</taxon>
        <taxon>Basidiomycota</taxon>
        <taxon>Pucciniomycotina</taxon>
        <taxon>Pucciniomycetes</taxon>
        <taxon>Pucciniales</taxon>
        <taxon>Sphaerophragmiaceae</taxon>
        <taxon>Austropuccinia</taxon>
    </lineage>
</organism>
<protein>
    <recommendedName>
        <fullName evidence="3">Chromo domain-containing protein</fullName>
    </recommendedName>
</protein>
<keyword evidence="2" id="KW-1185">Reference proteome</keyword>